<dbReference type="OrthoDB" id="9780392at2"/>
<dbReference type="InterPro" id="IPR011576">
    <property type="entry name" value="Pyridox_Oxase_N"/>
</dbReference>
<comment type="subunit">
    <text evidence="4 9">Homodimer.</text>
</comment>
<dbReference type="InterPro" id="IPR019740">
    <property type="entry name" value="Pyridox_Oxase_CS"/>
</dbReference>
<feature type="binding site" evidence="9 11">
    <location>
        <position position="107"/>
    </location>
    <ligand>
        <name>FMN</name>
        <dbReference type="ChEBI" id="CHEBI:58210"/>
    </ligand>
</feature>
<proteinExistence type="inferred from homology"/>
<dbReference type="GO" id="GO:0004733">
    <property type="term" value="F:pyridoxamine phosphate oxidase activity"/>
    <property type="evidence" value="ECO:0007669"/>
    <property type="project" value="UniProtKB-UniRule"/>
</dbReference>
<feature type="binding site" evidence="10">
    <location>
        <begin position="9"/>
        <end position="12"/>
    </location>
    <ligand>
        <name>substrate</name>
    </ligand>
</feature>
<evidence type="ECO:0000259" key="13">
    <source>
        <dbReference type="Pfam" id="PF10590"/>
    </source>
</evidence>
<organism evidence="14 15">
    <name type="scientific">Robiginitalea myxolifaciens</name>
    <dbReference type="NCBI Taxonomy" id="400055"/>
    <lineage>
        <taxon>Bacteria</taxon>
        <taxon>Pseudomonadati</taxon>
        <taxon>Bacteroidota</taxon>
        <taxon>Flavobacteriia</taxon>
        <taxon>Flavobacteriales</taxon>
        <taxon>Flavobacteriaceae</taxon>
        <taxon>Robiginitalea</taxon>
    </lineage>
</organism>
<dbReference type="PROSITE" id="PS01064">
    <property type="entry name" value="PYRIDOX_OXIDASE"/>
    <property type="match status" value="1"/>
</dbReference>
<comment type="function">
    <text evidence="9">Catalyzes the oxidation of either pyridoxine 5'-phosphate (PNP) or pyridoxamine 5'-phosphate (PMP) into pyridoxal 5'-phosphate (PLP).</text>
</comment>
<keyword evidence="8 9" id="KW-0664">Pyridoxine biosynthesis</keyword>
<feature type="binding site" evidence="9 10">
    <location>
        <position position="125"/>
    </location>
    <ligand>
        <name>substrate</name>
    </ligand>
</feature>
<sequence>MNKDLGNLRKSYEKDSLNEVNVPSNPMELFQSWFSEAEEHPGVEEANAMSLATVGTDGFPRTRIVLLKQFSYEGFQFFTNYESDKGKAIAANPGVCLSFFWPALERQIIISGEARPISGEESDRYFHSRPRGSRLGAIASDQSSVIPNREFLETKITELERNYEGKEIPRPNHWGGYQVTPREFEFWQGRMNRLHDRIRYRTEQESKWTIERLSP</sequence>
<protein>
    <recommendedName>
        <fullName evidence="9">Pyridoxine/pyridoxamine 5'-phosphate oxidase</fullName>
        <ecNumber evidence="9">1.4.3.5</ecNumber>
    </recommendedName>
    <alternativeName>
        <fullName evidence="9">PNP/PMP oxidase</fullName>
        <shortName evidence="9">PNPOx</shortName>
    </alternativeName>
    <alternativeName>
        <fullName evidence="9">Pyridoxal 5'-phosphate synthase</fullName>
    </alternativeName>
</protein>
<comment type="similarity">
    <text evidence="3 9">Belongs to the pyridoxamine 5'-phosphate oxidase family.</text>
</comment>
<comment type="pathway">
    <text evidence="1 9">Cofactor metabolism; pyridoxal 5'-phosphate salvage; pyridoxal 5'-phosphate from pyridoxamine 5'-phosphate: step 1/1.</text>
</comment>
<dbReference type="UniPathway" id="UPA01068">
    <property type="reaction ID" value="UER00304"/>
</dbReference>
<evidence type="ECO:0000259" key="12">
    <source>
        <dbReference type="Pfam" id="PF01243"/>
    </source>
</evidence>
<evidence type="ECO:0000256" key="11">
    <source>
        <dbReference type="PIRSR" id="PIRSR000190-2"/>
    </source>
</evidence>
<keyword evidence="5 9" id="KW-0285">Flavoprotein</keyword>
<keyword evidence="6 9" id="KW-0288">FMN</keyword>
<feature type="binding site" evidence="9 10">
    <location>
        <position position="129"/>
    </location>
    <ligand>
        <name>substrate</name>
    </ligand>
</feature>
<feature type="binding site" evidence="9 10">
    <location>
        <position position="68"/>
    </location>
    <ligand>
        <name>substrate</name>
    </ligand>
</feature>
<evidence type="ECO:0000256" key="4">
    <source>
        <dbReference type="ARBA" id="ARBA00011738"/>
    </source>
</evidence>
<feature type="binding site" evidence="9 11">
    <location>
        <begin position="63"/>
        <end position="68"/>
    </location>
    <ligand>
        <name>FMN</name>
        <dbReference type="ChEBI" id="CHEBI:58210"/>
    </ligand>
</feature>
<gene>
    <name evidence="9" type="primary">pdxH</name>
    <name evidence="14" type="ORF">SAMN04490243_2217</name>
</gene>
<keyword evidence="15" id="KW-1185">Reference proteome</keyword>
<evidence type="ECO:0000256" key="2">
    <source>
        <dbReference type="ARBA" id="ARBA00005037"/>
    </source>
</evidence>
<comment type="caution">
    <text evidence="9">Lacks conserved residue(s) required for the propagation of feature annotation.</text>
</comment>
<dbReference type="HAMAP" id="MF_01629">
    <property type="entry name" value="PdxH"/>
    <property type="match status" value="1"/>
</dbReference>
<evidence type="ECO:0000256" key="5">
    <source>
        <dbReference type="ARBA" id="ARBA00022630"/>
    </source>
</evidence>
<comment type="pathway">
    <text evidence="2 9">Cofactor metabolism; pyridoxal 5'-phosphate salvage; pyridoxal 5'-phosphate from pyridoxine 5'-phosphate: step 1/1.</text>
</comment>
<dbReference type="NCBIfam" id="NF004231">
    <property type="entry name" value="PRK05679.1"/>
    <property type="match status" value="1"/>
</dbReference>
<comment type="cofactor">
    <cofactor evidence="9 11">
        <name>FMN</name>
        <dbReference type="ChEBI" id="CHEBI:58210"/>
    </cofactor>
    <text evidence="9 11">Binds 1 FMN per subunit.</text>
</comment>
<comment type="catalytic activity">
    <reaction evidence="9">
        <text>pyridoxine 5'-phosphate + O2 = pyridoxal 5'-phosphate + H2O2</text>
        <dbReference type="Rhea" id="RHEA:15149"/>
        <dbReference type="ChEBI" id="CHEBI:15379"/>
        <dbReference type="ChEBI" id="CHEBI:16240"/>
        <dbReference type="ChEBI" id="CHEBI:58589"/>
        <dbReference type="ChEBI" id="CHEBI:597326"/>
        <dbReference type="EC" id="1.4.3.5"/>
    </reaction>
</comment>
<dbReference type="Pfam" id="PF01243">
    <property type="entry name" value="PNPOx_N"/>
    <property type="match status" value="1"/>
</dbReference>
<keyword evidence="7 9" id="KW-0560">Oxidoreductase</keyword>
<evidence type="ECO:0000256" key="3">
    <source>
        <dbReference type="ARBA" id="ARBA00007301"/>
    </source>
</evidence>
<feature type="binding site" evidence="9 11">
    <location>
        <position position="85"/>
    </location>
    <ligand>
        <name>FMN</name>
        <dbReference type="ChEBI" id="CHEBI:58210"/>
    </ligand>
</feature>
<dbReference type="PIRSF" id="PIRSF000190">
    <property type="entry name" value="Pyd_amn-ph_oxd"/>
    <property type="match status" value="1"/>
</dbReference>
<dbReference type="Gene3D" id="2.30.110.10">
    <property type="entry name" value="Electron Transport, Fmn-binding Protein, Chain A"/>
    <property type="match status" value="1"/>
</dbReference>
<dbReference type="SUPFAM" id="SSF50475">
    <property type="entry name" value="FMN-binding split barrel"/>
    <property type="match status" value="1"/>
</dbReference>
<dbReference type="GO" id="GO:0010181">
    <property type="term" value="F:FMN binding"/>
    <property type="evidence" value="ECO:0007669"/>
    <property type="project" value="UniProtKB-UniRule"/>
</dbReference>
<evidence type="ECO:0000256" key="6">
    <source>
        <dbReference type="ARBA" id="ARBA00022643"/>
    </source>
</evidence>
<dbReference type="NCBIfam" id="TIGR00558">
    <property type="entry name" value="pdxH"/>
    <property type="match status" value="1"/>
</dbReference>
<dbReference type="AlphaFoldDB" id="A0A1I6H3Y4"/>
<feature type="binding site" evidence="9 10">
    <location>
        <begin position="193"/>
        <end position="195"/>
    </location>
    <ligand>
        <name>substrate</name>
    </ligand>
</feature>
<dbReference type="FunFam" id="2.30.110.10:FF:000005">
    <property type="entry name" value="NAD(P)H-hydrate epimerase"/>
    <property type="match status" value="1"/>
</dbReference>
<evidence type="ECO:0000313" key="14">
    <source>
        <dbReference type="EMBL" id="SFR49144.1"/>
    </source>
</evidence>
<dbReference type="Proteomes" id="UP000199534">
    <property type="component" value="Unassembled WGS sequence"/>
</dbReference>
<reference evidence="14 15" key="1">
    <citation type="submission" date="2016-10" db="EMBL/GenBank/DDBJ databases">
        <authorList>
            <person name="de Groot N.N."/>
        </authorList>
    </citation>
    <scope>NUCLEOTIDE SEQUENCE [LARGE SCALE GENOMIC DNA]</scope>
    <source>
        <strain evidence="14 15">DSM 21019</strain>
    </source>
</reference>
<dbReference type="PANTHER" id="PTHR10851:SF0">
    <property type="entry name" value="PYRIDOXINE-5'-PHOSPHATE OXIDASE"/>
    <property type="match status" value="1"/>
</dbReference>
<dbReference type="InterPro" id="IPR019576">
    <property type="entry name" value="Pyridoxamine_oxidase_dimer_C"/>
</dbReference>
<dbReference type="InterPro" id="IPR000659">
    <property type="entry name" value="Pyridox_Oxase"/>
</dbReference>
<evidence type="ECO:0000256" key="8">
    <source>
        <dbReference type="ARBA" id="ARBA00023096"/>
    </source>
</evidence>
<feature type="binding site" evidence="9 10">
    <location>
        <position position="133"/>
    </location>
    <ligand>
        <name>substrate</name>
    </ligand>
</feature>
<feature type="binding site" evidence="9 11">
    <location>
        <begin position="78"/>
        <end position="79"/>
    </location>
    <ligand>
        <name>FMN</name>
        <dbReference type="ChEBI" id="CHEBI:58210"/>
    </ligand>
</feature>
<dbReference type="EC" id="1.4.3.5" evidence="9"/>
<evidence type="ECO:0000256" key="10">
    <source>
        <dbReference type="PIRSR" id="PIRSR000190-1"/>
    </source>
</evidence>
<feature type="domain" description="Pyridoxamine 5'-phosphate oxidase N-terminal" evidence="12">
    <location>
        <begin position="42"/>
        <end position="160"/>
    </location>
</feature>
<dbReference type="RefSeq" id="WP_092982642.1">
    <property type="nucleotide sequence ID" value="NZ_FOYQ01000002.1"/>
</dbReference>
<dbReference type="GO" id="GO:0008615">
    <property type="term" value="P:pyridoxine biosynthetic process"/>
    <property type="evidence" value="ECO:0007669"/>
    <property type="project" value="UniProtKB-UniRule"/>
</dbReference>
<feature type="domain" description="Pyridoxine 5'-phosphate oxidase dimerisation C-terminal" evidence="13">
    <location>
        <begin position="174"/>
        <end position="215"/>
    </location>
</feature>
<comment type="catalytic activity">
    <reaction evidence="9">
        <text>pyridoxamine 5'-phosphate + O2 + H2O = pyridoxal 5'-phosphate + H2O2 + NH4(+)</text>
        <dbReference type="Rhea" id="RHEA:15817"/>
        <dbReference type="ChEBI" id="CHEBI:15377"/>
        <dbReference type="ChEBI" id="CHEBI:15379"/>
        <dbReference type="ChEBI" id="CHEBI:16240"/>
        <dbReference type="ChEBI" id="CHEBI:28938"/>
        <dbReference type="ChEBI" id="CHEBI:58451"/>
        <dbReference type="ChEBI" id="CHEBI:597326"/>
        <dbReference type="EC" id="1.4.3.5"/>
    </reaction>
</comment>
<evidence type="ECO:0000313" key="15">
    <source>
        <dbReference type="Proteomes" id="UP000199534"/>
    </source>
</evidence>
<evidence type="ECO:0000256" key="7">
    <source>
        <dbReference type="ARBA" id="ARBA00023002"/>
    </source>
</evidence>
<evidence type="ECO:0000256" key="9">
    <source>
        <dbReference type="HAMAP-Rule" id="MF_01629"/>
    </source>
</evidence>
<dbReference type="Pfam" id="PF10590">
    <property type="entry name" value="PNP_phzG_C"/>
    <property type="match status" value="1"/>
</dbReference>
<accession>A0A1I6H3Y4</accession>
<feature type="binding site" evidence="9 11">
    <location>
        <position position="197"/>
    </location>
    <ligand>
        <name>FMN</name>
        <dbReference type="ChEBI" id="CHEBI:58210"/>
    </ligand>
</feature>
<dbReference type="EMBL" id="FOYQ01000002">
    <property type="protein sequence ID" value="SFR49144.1"/>
    <property type="molecule type" value="Genomic_DNA"/>
</dbReference>
<name>A0A1I6H3Y4_9FLAO</name>
<dbReference type="PANTHER" id="PTHR10851">
    <property type="entry name" value="PYRIDOXINE-5-PHOSPHATE OXIDASE"/>
    <property type="match status" value="1"/>
</dbReference>
<dbReference type="InterPro" id="IPR012349">
    <property type="entry name" value="Split_barrel_FMN-bd"/>
</dbReference>
<feature type="binding site" evidence="9 11">
    <location>
        <position position="187"/>
    </location>
    <ligand>
        <name>FMN</name>
        <dbReference type="ChEBI" id="CHEBI:58210"/>
    </ligand>
</feature>
<feature type="binding site" evidence="9 11">
    <location>
        <begin position="142"/>
        <end position="143"/>
    </location>
    <ligand>
        <name>FMN</name>
        <dbReference type="ChEBI" id="CHEBI:58210"/>
    </ligand>
</feature>
<dbReference type="STRING" id="400055.SAMN04490243_2217"/>
<evidence type="ECO:0000256" key="1">
    <source>
        <dbReference type="ARBA" id="ARBA00004738"/>
    </source>
</evidence>